<gene>
    <name evidence="2" type="ORF">GCM10022386_26090</name>
</gene>
<dbReference type="EMBL" id="BAABCR010000021">
    <property type="protein sequence ID" value="GAA4039062.1"/>
    <property type="molecule type" value="Genomic_DNA"/>
</dbReference>
<comment type="caution">
    <text evidence="2">The sequence shown here is derived from an EMBL/GenBank/DDBJ whole genome shotgun (WGS) entry which is preliminary data.</text>
</comment>
<proteinExistence type="predicted"/>
<feature type="signal peptide" evidence="1">
    <location>
        <begin position="1"/>
        <end position="17"/>
    </location>
</feature>
<keyword evidence="1" id="KW-0732">Signal</keyword>
<protein>
    <submittedName>
        <fullName evidence="2">Uncharacterized protein</fullName>
    </submittedName>
</protein>
<name>A0ABP7UAL5_9FLAO</name>
<dbReference type="RefSeq" id="WP_324692059.1">
    <property type="nucleotide sequence ID" value="NZ_BAABCR010000021.1"/>
</dbReference>
<evidence type="ECO:0000313" key="3">
    <source>
        <dbReference type="Proteomes" id="UP001500968"/>
    </source>
</evidence>
<keyword evidence="3" id="KW-1185">Reference proteome</keyword>
<dbReference type="Proteomes" id="UP001500968">
    <property type="component" value="Unassembled WGS sequence"/>
</dbReference>
<evidence type="ECO:0000313" key="2">
    <source>
        <dbReference type="EMBL" id="GAA4039062.1"/>
    </source>
</evidence>
<evidence type="ECO:0000256" key="1">
    <source>
        <dbReference type="SAM" id="SignalP"/>
    </source>
</evidence>
<organism evidence="2 3">
    <name type="scientific">Flavobacterium cheonhonense</name>
    <dbReference type="NCBI Taxonomy" id="706185"/>
    <lineage>
        <taxon>Bacteria</taxon>
        <taxon>Pseudomonadati</taxon>
        <taxon>Bacteroidota</taxon>
        <taxon>Flavobacteriia</taxon>
        <taxon>Flavobacteriales</taxon>
        <taxon>Flavobacteriaceae</taxon>
        <taxon>Flavobacterium</taxon>
    </lineage>
</organism>
<feature type="chain" id="PRO_5046729008" evidence="1">
    <location>
        <begin position="18"/>
        <end position="259"/>
    </location>
</feature>
<accession>A0ABP7UAL5</accession>
<sequence length="259" mass="29640">MKKIALLLLFVSFMSYSQGINNYQYVIVPKKFDAFKTDDKYGMNTSVKLLLQKYGFKAYFSDESFANDTMNRCDFLTADLINESGIMVTKIRVALKDCKGNIVYQTELGTSREKQYSIAYSQALREAAKSFETLNYKYEGKSLPFQPTTEKPVVRVSETRIESVSTTNTDEKPVVRVKDNKIETKPNAPFFFAQPTANGYQVVDNEPKVIMRLYNTSQKNVFMADKNGVNGTVLLKDGQWFFEYYNNGNLVSEPINLKF</sequence>
<reference evidence="3" key="1">
    <citation type="journal article" date="2019" name="Int. J. Syst. Evol. Microbiol.">
        <title>The Global Catalogue of Microorganisms (GCM) 10K type strain sequencing project: providing services to taxonomists for standard genome sequencing and annotation.</title>
        <authorList>
            <consortium name="The Broad Institute Genomics Platform"/>
            <consortium name="The Broad Institute Genome Sequencing Center for Infectious Disease"/>
            <person name="Wu L."/>
            <person name="Ma J."/>
        </authorList>
    </citation>
    <scope>NUCLEOTIDE SEQUENCE [LARGE SCALE GENOMIC DNA]</scope>
    <source>
        <strain evidence="3">JCM 17064</strain>
    </source>
</reference>